<reference evidence="2" key="1">
    <citation type="submission" date="2016-05" db="EMBL/GenBank/DDBJ databases">
        <title>Comparative genomics of biotechnologically important yeasts.</title>
        <authorList>
            <consortium name="DOE Joint Genome Institute"/>
            <person name="Riley R."/>
            <person name="Haridas S."/>
            <person name="Wolfe K.H."/>
            <person name="Lopes M.R."/>
            <person name="Hittinger C.T."/>
            <person name="Goker M."/>
            <person name="Salamov A."/>
            <person name="Wisecaver J."/>
            <person name="Long T.M."/>
            <person name="Aerts A.L."/>
            <person name="Barry K."/>
            <person name="Choi C."/>
            <person name="Clum A."/>
            <person name="Coughlan A.Y."/>
            <person name="Deshpande S."/>
            <person name="Douglass A.P."/>
            <person name="Hanson S.J."/>
            <person name="Klenk H.-P."/>
            <person name="Labutti K."/>
            <person name="Lapidus A."/>
            <person name="Lindquist E."/>
            <person name="Lipzen A."/>
            <person name="Meier-Kolthoff J.P."/>
            <person name="Ohm R.A."/>
            <person name="Otillar R.P."/>
            <person name="Pangilinan J."/>
            <person name="Peng Y."/>
            <person name="Rokas A."/>
            <person name="Rosa C.A."/>
            <person name="Scheuner C."/>
            <person name="Sibirny A.A."/>
            <person name="Slot J.C."/>
            <person name="Stielow J.B."/>
            <person name="Sun H."/>
            <person name="Kurtzman C.P."/>
            <person name="Blackwell M."/>
            <person name="Grigoriev I.V."/>
            <person name="Jeffries T.W."/>
        </authorList>
    </citation>
    <scope>NUCLEOTIDE SEQUENCE [LARGE SCALE GENOMIC DNA]</scope>
    <source>
        <strain evidence="2">NRRL Y-1933</strain>
    </source>
</reference>
<evidence type="ECO:0000313" key="1">
    <source>
        <dbReference type="EMBL" id="ODV70450.1"/>
    </source>
</evidence>
<gene>
    <name evidence="1" type="ORF">HYPBUDRAFT_146788</name>
</gene>
<dbReference type="GO" id="GO:0032979">
    <property type="term" value="P:protein insertion into mitochondrial inner membrane from matrix"/>
    <property type="evidence" value="ECO:0007669"/>
    <property type="project" value="InterPro"/>
</dbReference>
<dbReference type="GeneID" id="30994541"/>
<name>A0A1E4RT59_9ASCO</name>
<dbReference type="Proteomes" id="UP000095085">
    <property type="component" value="Unassembled WGS sequence"/>
</dbReference>
<organism evidence="1 2">
    <name type="scientific">Hyphopichia burtonii NRRL Y-1933</name>
    <dbReference type="NCBI Taxonomy" id="984485"/>
    <lineage>
        <taxon>Eukaryota</taxon>
        <taxon>Fungi</taxon>
        <taxon>Dikarya</taxon>
        <taxon>Ascomycota</taxon>
        <taxon>Saccharomycotina</taxon>
        <taxon>Pichiomycetes</taxon>
        <taxon>Debaryomycetaceae</taxon>
        <taxon>Hyphopichia</taxon>
    </lineage>
</organism>
<dbReference type="AlphaFoldDB" id="A0A1E4RT59"/>
<dbReference type="EMBL" id="KV454538">
    <property type="protein sequence ID" value="ODV70450.1"/>
    <property type="molecule type" value="Genomic_DNA"/>
</dbReference>
<protein>
    <submittedName>
        <fullName evidence="1">MBA1-like protein</fullName>
    </submittedName>
</protein>
<dbReference type="STRING" id="984485.A0A1E4RT59"/>
<dbReference type="GO" id="GO:0005743">
    <property type="term" value="C:mitochondrial inner membrane"/>
    <property type="evidence" value="ECO:0007669"/>
    <property type="project" value="InterPro"/>
</dbReference>
<sequence length="234" mass="26674">MIAVLGDFYVPPKMFKASMKIWHKLILRRIGNFFINTYGIIKYKRETDLNLKFNDWKEIGMEKFVQTNKVFSAACNKPVNQRSSFIKSQLDNIAGDLVIQNLIKRAASFPSNTKIDWELLSVETNPKIVTFICLPDANDLATYVQFTMNVTTKQKVTLTDANKKVTTKETTASENLVYTMDPFADELVFVGTVFESSFEKGIQPELNRNNPKIMSQFQRACADIYRSAPAIEGK</sequence>
<dbReference type="InterPro" id="IPR024621">
    <property type="entry name" value="Mba1"/>
</dbReference>
<dbReference type="RefSeq" id="XP_020079517.1">
    <property type="nucleotide sequence ID" value="XM_020219991.1"/>
</dbReference>
<dbReference type="OrthoDB" id="19619at2759"/>
<evidence type="ECO:0000313" key="2">
    <source>
        <dbReference type="Proteomes" id="UP000095085"/>
    </source>
</evidence>
<accession>A0A1E4RT59</accession>
<dbReference type="Pfam" id="PF07961">
    <property type="entry name" value="MBA1"/>
    <property type="match status" value="1"/>
</dbReference>
<keyword evidence="2" id="KW-1185">Reference proteome</keyword>
<proteinExistence type="predicted"/>